<feature type="domain" description="Nitrile hydratase beta subunit" evidence="7">
    <location>
        <begin position="127"/>
        <end position="220"/>
    </location>
</feature>
<proteinExistence type="inferred from homology"/>
<keyword evidence="10" id="KW-1185">Reference proteome</keyword>
<evidence type="ECO:0000259" key="8">
    <source>
        <dbReference type="Pfam" id="PF21006"/>
    </source>
</evidence>
<protein>
    <recommendedName>
        <fullName evidence="5">Nitrile hydratase subunit beta</fullName>
        <shortName evidence="5">NHase</shortName>
        <ecNumber evidence="5">4.2.1.84</ecNumber>
    </recommendedName>
</protein>
<dbReference type="Gene3D" id="2.30.30.50">
    <property type="match status" value="1"/>
</dbReference>
<evidence type="ECO:0000313" key="9">
    <source>
        <dbReference type="EMBL" id="RVU36516.1"/>
    </source>
</evidence>
<name>A0A437QPR0_9PROT</name>
<evidence type="ECO:0000256" key="1">
    <source>
        <dbReference type="ARBA" id="ARBA00004042"/>
    </source>
</evidence>
<dbReference type="RefSeq" id="WP_127765992.1">
    <property type="nucleotide sequence ID" value="NZ_SADE01000002.1"/>
</dbReference>
<evidence type="ECO:0000259" key="7">
    <source>
        <dbReference type="Pfam" id="PF02211"/>
    </source>
</evidence>
<sequence length="223" mass="24801">MNGPHDLGGAHGLGPIDPEPESAEQVFHEEWEKRALAVTLAMGALGQWSIDTSRYARERQHPVDYLRNTYYENWMAGLETLLLEKGIVTPEELATGRAKGKADPALLDRVLKAENVPAVLAKGAPADMVTQDAPQFGPGDRVRVRNFHPRGHTRAPRYIRGHIGTIHEHYGSHILPDRSADGEKAGVHLYNVRFEGAEIWGPDAPSREAIYIDLWESYLEELG</sequence>
<evidence type="ECO:0000256" key="3">
    <source>
        <dbReference type="ARBA" id="ARBA00023239"/>
    </source>
</evidence>
<comment type="caution">
    <text evidence="9">The sequence shown here is derived from an EMBL/GenBank/DDBJ whole genome shotgun (WGS) entry which is preliminary data.</text>
</comment>
<evidence type="ECO:0000313" key="10">
    <source>
        <dbReference type="Proteomes" id="UP000287447"/>
    </source>
</evidence>
<dbReference type="EC" id="4.2.1.84" evidence="5"/>
<evidence type="ECO:0000256" key="4">
    <source>
        <dbReference type="ARBA" id="ARBA00044877"/>
    </source>
</evidence>
<dbReference type="InterPro" id="IPR042262">
    <property type="entry name" value="CN_hydtase_beta_C"/>
</dbReference>
<dbReference type="InterPro" id="IPR024690">
    <property type="entry name" value="CN_hydtase_beta_dom_C"/>
</dbReference>
<dbReference type="Gene3D" id="1.10.472.20">
    <property type="entry name" value="Nitrile hydratase, beta subunit"/>
    <property type="match status" value="1"/>
</dbReference>
<comment type="catalytic activity">
    <reaction evidence="4 5">
        <text>an aliphatic primary amide = an aliphatic nitrile + H2O</text>
        <dbReference type="Rhea" id="RHEA:12673"/>
        <dbReference type="ChEBI" id="CHEBI:15377"/>
        <dbReference type="ChEBI" id="CHEBI:65285"/>
        <dbReference type="ChEBI" id="CHEBI:80291"/>
        <dbReference type="EC" id="4.2.1.84"/>
    </reaction>
</comment>
<evidence type="ECO:0000256" key="6">
    <source>
        <dbReference type="SAM" id="MobiDB-lite"/>
    </source>
</evidence>
<dbReference type="SUPFAM" id="SSF50090">
    <property type="entry name" value="Electron transport accessory proteins"/>
    <property type="match status" value="1"/>
</dbReference>
<comment type="similarity">
    <text evidence="2 5">Belongs to the nitrile hydratase subunit beta family.</text>
</comment>
<evidence type="ECO:0000256" key="2">
    <source>
        <dbReference type="ARBA" id="ARBA00009098"/>
    </source>
</evidence>
<accession>A0A437QPR0</accession>
<keyword evidence="3 5" id="KW-0456">Lyase</keyword>
<dbReference type="Pfam" id="PF02211">
    <property type="entry name" value="NHase_beta_C"/>
    <property type="match status" value="1"/>
</dbReference>
<dbReference type="InterPro" id="IPR008990">
    <property type="entry name" value="Elect_transpt_acc-like_dom_sf"/>
</dbReference>
<dbReference type="AlphaFoldDB" id="A0A437QPR0"/>
<dbReference type="Pfam" id="PF21006">
    <property type="entry name" value="NHase_beta_N"/>
    <property type="match status" value="1"/>
</dbReference>
<dbReference type="InterPro" id="IPR003168">
    <property type="entry name" value="Nitrile_hydratase_bsu"/>
</dbReference>
<gene>
    <name evidence="9" type="primary">nthB</name>
    <name evidence="9" type="ORF">EOI86_15100</name>
</gene>
<dbReference type="PIRSF" id="PIRSF001427">
    <property type="entry name" value="NHase_beta"/>
    <property type="match status" value="1"/>
</dbReference>
<reference evidence="10" key="1">
    <citation type="submission" date="2019-01" db="EMBL/GenBank/DDBJ databases">
        <title>Gri0909 isolated from a small marine red alga.</title>
        <authorList>
            <person name="Kim J."/>
            <person name="Jeong S.E."/>
            <person name="Jeon C.O."/>
        </authorList>
    </citation>
    <scope>NUCLEOTIDE SEQUENCE [LARGE SCALE GENOMIC DNA]</scope>
    <source>
        <strain evidence="10">Gri0909</strain>
    </source>
</reference>
<dbReference type="Proteomes" id="UP000287447">
    <property type="component" value="Unassembled WGS sequence"/>
</dbReference>
<dbReference type="OrthoDB" id="3478924at2"/>
<comment type="function">
    <text evidence="1 5">NHase catalyzes the hydration of various nitrile compounds to the corresponding amides.</text>
</comment>
<feature type="domain" description="Nitrile hydratase beta subunit-like N-terminal" evidence="8">
    <location>
        <begin position="1"/>
        <end position="104"/>
    </location>
</feature>
<dbReference type="EMBL" id="SADE01000002">
    <property type="protein sequence ID" value="RVU36516.1"/>
    <property type="molecule type" value="Genomic_DNA"/>
</dbReference>
<dbReference type="GO" id="GO:0018822">
    <property type="term" value="F:nitrile hydratase activity"/>
    <property type="evidence" value="ECO:0007669"/>
    <property type="project" value="UniProtKB-EC"/>
</dbReference>
<evidence type="ECO:0000256" key="5">
    <source>
        <dbReference type="PIRNR" id="PIRNR001427"/>
    </source>
</evidence>
<feature type="region of interest" description="Disordered" evidence="6">
    <location>
        <begin position="1"/>
        <end position="26"/>
    </location>
</feature>
<organism evidence="9 10">
    <name type="scientific">Hwanghaeella grinnelliae</name>
    <dbReference type="NCBI Taxonomy" id="2500179"/>
    <lineage>
        <taxon>Bacteria</taxon>
        <taxon>Pseudomonadati</taxon>
        <taxon>Pseudomonadota</taxon>
        <taxon>Alphaproteobacteria</taxon>
        <taxon>Rhodospirillales</taxon>
        <taxon>Rhodospirillaceae</taxon>
        <taxon>Hwanghaeella</taxon>
    </lineage>
</organism>
<dbReference type="NCBIfam" id="TIGR03888">
    <property type="entry name" value="nitrile_beta"/>
    <property type="match status" value="1"/>
</dbReference>
<dbReference type="GO" id="GO:0046914">
    <property type="term" value="F:transition metal ion binding"/>
    <property type="evidence" value="ECO:0007669"/>
    <property type="project" value="InterPro"/>
</dbReference>
<dbReference type="InterPro" id="IPR049054">
    <property type="entry name" value="CN_hydtase_beta-like_N"/>
</dbReference>